<evidence type="ECO:0000313" key="2">
    <source>
        <dbReference type="EMBL" id="SFB54078.1"/>
    </source>
</evidence>
<dbReference type="STRING" id="237018.SAMN04489723_11832"/>
<organism evidence="2 3">
    <name type="scientific">Algoriphagus aquimarinus</name>
    <dbReference type="NCBI Taxonomy" id="237018"/>
    <lineage>
        <taxon>Bacteria</taxon>
        <taxon>Pseudomonadati</taxon>
        <taxon>Bacteroidota</taxon>
        <taxon>Cytophagia</taxon>
        <taxon>Cytophagales</taxon>
        <taxon>Cyclobacteriaceae</taxon>
        <taxon>Algoriphagus</taxon>
    </lineage>
</organism>
<keyword evidence="3" id="KW-1185">Reference proteome</keyword>
<gene>
    <name evidence="2" type="ORF">SAMN04489723_11832</name>
</gene>
<proteinExistence type="predicted"/>
<dbReference type="EMBL" id="FOKK01000018">
    <property type="protein sequence ID" value="SFB54078.1"/>
    <property type="molecule type" value="Genomic_DNA"/>
</dbReference>
<dbReference type="Proteomes" id="UP000198790">
    <property type="component" value="Unassembled WGS sequence"/>
</dbReference>
<evidence type="ECO:0000256" key="1">
    <source>
        <dbReference type="SAM" id="SignalP"/>
    </source>
</evidence>
<dbReference type="OrthoDB" id="838455at2"/>
<name>A0A1I1BZN1_9BACT</name>
<dbReference type="AlphaFoldDB" id="A0A1I1BZN1"/>
<protein>
    <recommendedName>
        <fullName evidence="4">Outer membrane protein beta-barrel domain-containing protein</fullName>
    </recommendedName>
</protein>
<evidence type="ECO:0008006" key="4">
    <source>
        <dbReference type="Google" id="ProtNLM"/>
    </source>
</evidence>
<evidence type="ECO:0000313" key="3">
    <source>
        <dbReference type="Proteomes" id="UP000198790"/>
    </source>
</evidence>
<reference evidence="2 3" key="1">
    <citation type="submission" date="2016-10" db="EMBL/GenBank/DDBJ databases">
        <authorList>
            <person name="de Groot N.N."/>
        </authorList>
    </citation>
    <scope>NUCLEOTIDE SEQUENCE [LARGE SCALE GENOMIC DNA]</scope>
    <source>
        <strain evidence="2 3">DSM 23399</strain>
    </source>
</reference>
<sequence length="233" mass="26092">MSRKSPLLILVCLLFGSMNLSAQSFYKEKQSRDNIFSIGIGPAMAYMDNGGQYRAFNFEVKPSVTASLIKRLNDRFDLRASAGMQWISSGGNPTPKIIGSWFEKHSAFTVSGPVYYFDLMPSMYVVPFANHMNRSLFNFYGGVGLGVMHASTEQTKTFDKDEIPTHHTITTGYIPIRAGLSYSIGPFSDIALEGSLMMTFTDNLDGNIGFNRYGDHLGQAQVVYRRYFFSKKD</sequence>
<accession>A0A1I1BZN1</accession>
<feature type="signal peptide" evidence="1">
    <location>
        <begin position="1"/>
        <end position="22"/>
    </location>
</feature>
<keyword evidence="1" id="KW-0732">Signal</keyword>
<feature type="chain" id="PRO_5011452494" description="Outer membrane protein beta-barrel domain-containing protein" evidence="1">
    <location>
        <begin position="23"/>
        <end position="233"/>
    </location>
</feature>